<keyword evidence="2" id="KW-1185">Reference proteome</keyword>
<evidence type="ECO:0000313" key="2">
    <source>
        <dbReference type="Proteomes" id="UP001207276"/>
    </source>
</evidence>
<name>A0ABT3S6L9_9MICO</name>
<dbReference type="EMBL" id="JAPJDE010000006">
    <property type="protein sequence ID" value="MCX2850132.1"/>
    <property type="molecule type" value="Genomic_DNA"/>
</dbReference>
<evidence type="ECO:0000313" key="1">
    <source>
        <dbReference type="EMBL" id="MCX2850132.1"/>
    </source>
</evidence>
<gene>
    <name evidence="1" type="ORF">ORG12_15740</name>
</gene>
<reference evidence="1 2" key="1">
    <citation type="submission" date="2022-11" db="EMBL/GenBank/DDBJ databases">
        <title>Taxonomy of Curtobacterium flaccumfaciens.</title>
        <authorList>
            <person name="Osdaghi E."/>
            <person name="Taghavi S.M."/>
            <person name="Hamidizade M."/>
            <person name="Abachi H."/>
            <person name="Fazliarab A."/>
            <person name="Baeyen S."/>
            <person name="Portier P."/>
            <person name="Van Vaerenbergh J."/>
            <person name="Jacques M.-A."/>
        </authorList>
    </citation>
    <scope>NUCLEOTIDE SEQUENCE [LARGE SCALE GENOMIC DNA]</scope>
    <source>
        <strain evidence="1 2">LMG 3715</strain>
    </source>
</reference>
<sequence>MTTTRAISVMTLADVFRHSDLRFAHADTDPLPAFPGVYCHVDPSDGAVLYIGSAAGNHGLRRRLGSELNWIAATAGDDGHLSRRTNRAAVIAGLVEHRTQAHYAITSTGADARAWERRLVHLSVLLTGAPPLLRGWDVRGASAEAFHWARARLQP</sequence>
<dbReference type="Proteomes" id="UP001207276">
    <property type="component" value="Unassembled WGS sequence"/>
</dbReference>
<dbReference type="RefSeq" id="WP_214519476.1">
    <property type="nucleotide sequence ID" value="NZ_CP104934.1"/>
</dbReference>
<comment type="caution">
    <text evidence="1">The sequence shown here is derived from an EMBL/GenBank/DDBJ whole genome shotgun (WGS) entry which is preliminary data.</text>
</comment>
<organism evidence="1 2">
    <name type="scientific">Curtobacterium poinsettiae</name>
    <dbReference type="NCBI Taxonomy" id="159612"/>
    <lineage>
        <taxon>Bacteria</taxon>
        <taxon>Bacillati</taxon>
        <taxon>Actinomycetota</taxon>
        <taxon>Actinomycetes</taxon>
        <taxon>Micrococcales</taxon>
        <taxon>Microbacteriaceae</taxon>
        <taxon>Curtobacterium</taxon>
    </lineage>
</organism>
<protein>
    <recommendedName>
        <fullName evidence="3">GIY-YIG nuclease family protein</fullName>
    </recommendedName>
</protein>
<proteinExistence type="predicted"/>
<evidence type="ECO:0008006" key="3">
    <source>
        <dbReference type="Google" id="ProtNLM"/>
    </source>
</evidence>
<accession>A0ABT3S6L9</accession>